<comment type="pathway">
    <text evidence="4">Amino-acid biosynthesis; L-leucine biosynthesis; L-leucine from 3-methyl-2-oxobutanoate: step 2/4.</text>
</comment>
<comment type="function">
    <text evidence="3">Catalyzes the isomerization between 2-isopropylmalate and 3-isopropylmalate, via the formation of 2-isopropylmaleate.</text>
</comment>
<dbReference type="InterPro" id="IPR001030">
    <property type="entry name" value="Acoase/IPM_deHydtase_lsu_aba"/>
</dbReference>
<evidence type="ECO:0000256" key="14">
    <source>
        <dbReference type="ARBA" id="ARBA00023304"/>
    </source>
</evidence>
<dbReference type="PANTHER" id="PTHR43822">
    <property type="entry name" value="HOMOACONITASE, MITOCHONDRIAL-RELATED"/>
    <property type="match status" value="1"/>
</dbReference>
<evidence type="ECO:0000313" key="17">
    <source>
        <dbReference type="Proteomes" id="UP001174908"/>
    </source>
</evidence>
<dbReference type="PROSITE" id="PS00450">
    <property type="entry name" value="ACONITASE_1"/>
    <property type="match status" value="1"/>
</dbReference>
<gene>
    <name evidence="16" type="ORF">QTH91_11025</name>
</gene>
<comment type="subunit">
    <text evidence="5">Heterodimer of LeuC and LeuD.</text>
</comment>
<keyword evidence="8" id="KW-0004">4Fe-4S</keyword>
<keyword evidence="17" id="KW-1185">Reference proteome</keyword>
<name>A0ABT7NAP5_9BURK</name>
<evidence type="ECO:0000256" key="2">
    <source>
        <dbReference type="ARBA" id="ARBA00001966"/>
    </source>
</evidence>
<evidence type="ECO:0000256" key="9">
    <source>
        <dbReference type="ARBA" id="ARBA00022605"/>
    </source>
</evidence>
<evidence type="ECO:0000256" key="6">
    <source>
        <dbReference type="ARBA" id="ARBA00011998"/>
    </source>
</evidence>
<evidence type="ECO:0000256" key="5">
    <source>
        <dbReference type="ARBA" id="ARBA00011271"/>
    </source>
</evidence>
<comment type="cofactor">
    <cofactor evidence="2">
        <name>[4Fe-4S] cluster</name>
        <dbReference type="ChEBI" id="CHEBI:49883"/>
    </cofactor>
</comment>
<evidence type="ECO:0000256" key="8">
    <source>
        <dbReference type="ARBA" id="ARBA00022485"/>
    </source>
</evidence>
<dbReference type="EMBL" id="JASZYV010000002">
    <property type="protein sequence ID" value="MDM0045015.1"/>
    <property type="molecule type" value="Genomic_DNA"/>
</dbReference>
<dbReference type="InterPro" id="IPR050067">
    <property type="entry name" value="IPM_dehydratase_rel_enz"/>
</dbReference>
<keyword evidence="7" id="KW-0432">Leucine biosynthesis</keyword>
<dbReference type="PANTHER" id="PTHR43822:SF9">
    <property type="entry name" value="3-ISOPROPYLMALATE DEHYDRATASE"/>
    <property type="match status" value="1"/>
</dbReference>
<dbReference type="SUPFAM" id="SSF53732">
    <property type="entry name" value="Aconitase iron-sulfur domain"/>
    <property type="match status" value="1"/>
</dbReference>
<protein>
    <recommendedName>
        <fullName evidence="6">3-isopropylmalate dehydratase</fullName>
        <ecNumber evidence="6">4.2.1.33</ecNumber>
    </recommendedName>
</protein>
<dbReference type="Pfam" id="PF00330">
    <property type="entry name" value="Aconitase"/>
    <property type="match status" value="1"/>
</dbReference>
<comment type="catalytic activity">
    <reaction evidence="1">
        <text>(2R,3S)-3-isopropylmalate = (2S)-2-isopropylmalate</text>
        <dbReference type="Rhea" id="RHEA:32287"/>
        <dbReference type="ChEBI" id="CHEBI:1178"/>
        <dbReference type="ChEBI" id="CHEBI:35121"/>
        <dbReference type="EC" id="4.2.1.33"/>
    </reaction>
</comment>
<evidence type="ECO:0000256" key="7">
    <source>
        <dbReference type="ARBA" id="ARBA00022430"/>
    </source>
</evidence>
<evidence type="ECO:0000256" key="1">
    <source>
        <dbReference type="ARBA" id="ARBA00000491"/>
    </source>
</evidence>
<dbReference type="InterPro" id="IPR018136">
    <property type="entry name" value="Aconitase_4Fe-4S_BS"/>
</dbReference>
<keyword evidence="14" id="KW-0100">Branched-chain amino acid biosynthesis</keyword>
<organism evidence="16 17">
    <name type="scientific">Variovorax dokdonensis</name>
    <dbReference type="NCBI Taxonomy" id="344883"/>
    <lineage>
        <taxon>Bacteria</taxon>
        <taxon>Pseudomonadati</taxon>
        <taxon>Pseudomonadota</taxon>
        <taxon>Betaproteobacteria</taxon>
        <taxon>Burkholderiales</taxon>
        <taxon>Comamonadaceae</taxon>
        <taxon>Variovorax</taxon>
    </lineage>
</organism>
<evidence type="ECO:0000256" key="10">
    <source>
        <dbReference type="ARBA" id="ARBA00022723"/>
    </source>
</evidence>
<keyword evidence="9" id="KW-0028">Amino-acid biosynthesis</keyword>
<sequence length="469" mass="49625">MSESKPRTLFDKIWDAHVVQDLGEGWDLLHIDRHLLHDLSGTAGLRDLAERGMRVRNPELAFSTPDHAVSSAPGRTGDTFAGGARLYHGLKLLSERSGVRLFDLGEPGQGIVHVIGPELGIVQPGMTLICGDSHTCTNGALGAIAFGVGSSELTHALASQTLVLRRPRTLRVVFEGLPGPGVGAKDLALTLIARLGASVGNGFAVEYAGDAVSAMSVEQRMTLCNMSIELGARIGLVAPDQATESYVRGRPYAPDGEQFAKAASWWRTLASDAGAHHDREERIQIADVAPTLTWGISPEHAVSVDGCVPDPAQARDEAQQQAWQVAIDYMGLQAGASLAGTRVDRVFIGSCTNSRLSDLREAASLIRGRSVASHVRAWVVPGSENVKRAAQAEGLDEVFRSAGFEWREPGCSMCVAANGEQASPGERVVSTSNRNFVGRQGPGVRTHLASPASAVAAALFGAIADPRSL</sequence>
<dbReference type="InterPro" id="IPR036008">
    <property type="entry name" value="Aconitase_4Fe-4S_dom"/>
</dbReference>
<keyword evidence="13" id="KW-0456">Lyase</keyword>
<dbReference type="NCBIfam" id="NF004016">
    <property type="entry name" value="PRK05478.1"/>
    <property type="match status" value="1"/>
</dbReference>
<evidence type="ECO:0000256" key="11">
    <source>
        <dbReference type="ARBA" id="ARBA00023004"/>
    </source>
</evidence>
<dbReference type="InterPro" id="IPR015931">
    <property type="entry name" value="Acnase/IPM_dHydase_lsu_aba_1/3"/>
</dbReference>
<proteinExistence type="predicted"/>
<dbReference type="PRINTS" id="PR00415">
    <property type="entry name" value="ACONITASE"/>
</dbReference>
<keyword evidence="11" id="KW-0408">Iron</keyword>
<evidence type="ECO:0000259" key="15">
    <source>
        <dbReference type="Pfam" id="PF00330"/>
    </source>
</evidence>
<dbReference type="RefSeq" id="WP_286660121.1">
    <property type="nucleotide sequence ID" value="NZ_JASZYV010000002.1"/>
</dbReference>
<feature type="domain" description="Aconitase/3-isopropylmalate dehydratase large subunit alpha/beta/alpha" evidence="15">
    <location>
        <begin position="11"/>
        <end position="461"/>
    </location>
</feature>
<evidence type="ECO:0000313" key="16">
    <source>
        <dbReference type="EMBL" id="MDM0045015.1"/>
    </source>
</evidence>
<keyword evidence="12" id="KW-0411">Iron-sulfur</keyword>
<dbReference type="PROSITE" id="PS01244">
    <property type="entry name" value="ACONITASE_2"/>
    <property type="match status" value="1"/>
</dbReference>
<evidence type="ECO:0000256" key="13">
    <source>
        <dbReference type="ARBA" id="ARBA00023239"/>
    </source>
</evidence>
<evidence type="ECO:0000256" key="12">
    <source>
        <dbReference type="ARBA" id="ARBA00023014"/>
    </source>
</evidence>
<dbReference type="EC" id="4.2.1.33" evidence="6"/>
<keyword evidence="10" id="KW-0479">Metal-binding</keyword>
<dbReference type="Gene3D" id="3.30.499.10">
    <property type="entry name" value="Aconitase, domain 3"/>
    <property type="match status" value="2"/>
</dbReference>
<evidence type="ECO:0000256" key="3">
    <source>
        <dbReference type="ARBA" id="ARBA00002695"/>
    </source>
</evidence>
<accession>A0ABT7NAP5</accession>
<reference evidence="16" key="1">
    <citation type="submission" date="2023-06" db="EMBL/GenBank/DDBJ databases">
        <authorList>
            <person name="Jiang Y."/>
            <person name="Liu Q."/>
        </authorList>
    </citation>
    <scope>NUCLEOTIDE SEQUENCE</scope>
    <source>
        <strain evidence="16">CGMCC 1.12089</strain>
    </source>
</reference>
<comment type="caution">
    <text evidence="16">The sequence shown here is derived from an EMBL/GenBank/DDBJ whole genome shotgun (WGS) entry which is preliminary data.</text>
</comment>
<evidence type="ECO:0000256" key="4">
    <source>
        <dbReference type="ARBA" id="ARBA00004729"/>
    </source>
</evidence>
<dbReference type="NCBIfam" id="NF009116">
    <property type="entry name" value="PRK12466.1"/>
    <property type="match status" value="1"/>
</dbReference>
<dbReference type="Proteomes" id="UP001174908">
    <property type="component" value="Unassembled WGS sequence"/>
</dbReference>